<protein>
    <submittedName>
        <fullName evidence="1">Uncharacterized protein</fullName>
    </submittedName>
</protein>
<keyword evidence="2" id="KW-1185">Reference proteome</keyword>
<comment type="caution">
    <text evidence="1">The sequence shown here is derived from an EMBL/GenBank/DDBJ whole genome shotgun (WGS) entry which is preliminary data.</text>
</comment>
<dbReference type="Proteomes" id="UP000827976">
    <property type="component" value="Chromosome 1"/>
</dbReference>
<sequence length="153" mass="16910">MPRSIHRNRQRTSPLAWMVAIVCAILAIAVIITGIVISTIYVIYRPKMPRLKVAYAHLNKLDYDQSGLLDTEIMITIVAENNNTKANASFSETRFILRFHGIKIAELRADPFDVPKNSSFPLNYDVASSPIPLDQGAMEAMDNALKAGGPIAI</sequence>
<name>A0ACB7WWM6_DIOAL</name>
<evidence type="ECO:0000313" key="2">
    <source>
        <dbReference type="Proteomes" id="UP000827976"/>
    </source>
</evidence>
<reference evidence="2" key="1">
    <citation type="journal article" date="2022" name="Nat. Commun.">
        <title>Chromosome evolution and the genetic basis of agronomically important traits in greater yam.</title>
        <authorList>
            <person name="Bredeson J.V."/>
            <person name="Lyons J.B."/>
            <person name="Oniyinde I.O."/>
            <person name="Okereke N.R."/>
            <person name="Kolade O."/>
            <person name="Nnabue I."/>
            <person name="Nwadili C.O."/>
            <person name="Hribova E."/>
            <person name="Parker M."/>
            <person name="Nwogha J."/>
            <person name="Shu S."/>
            <person name="Carlson J."/>
            <person name="Kariba R."/>
            <person name="Muthemba S."/>
            <person name="Knop K."/>
            <person name="Barton G.J."/>
            <person name="Sherwood A.V."/>
            <person name="Lopez-Montes A."/>
            <person name="Asiedu R."/>
            <person name="Jamnadass R."/>
            <person name="Muchugi A."/>
            <person name="Goodstein D."/>
            <person name="Egesi C.N."/>
            <person name="Featherston J."/>
            <person name="Asfaw A."/>
            <person name="Simpson G.G."/>
            <person name="Dolezel J."/>
            <person name="Hendre P.S."/>
            <person name="Van Deynze A."/>
            <person name="Kumar P.L."/>
            <person name="Obidiegwu J.E."/>
            <person name="Bhattacharjee R."/>
            <person name="Rokhsar D.S."/>
        </authorList>
    </citation>
    <scope>NUCLEOTIDE SEQUENCE [LARGE SCALE GENOMIC DNA]</scope>
    <source>
        <strain evidence="2">cv. TDa95/00328</strain>
    </source>
</reference>
<accession>A0ACB7WWM6</accession>
<evidence type="ECO:0000313" key="1">
    <source>
        <dbReference type="EMBL" id="KAH7692926.1"/>
    </source>
</evidence>
<organism evidence="1 2">
    <name type="scientific">Dioscorea alata</name>
    <name type="common">Purple yam</name>
    <dbReference type="NCBI Taxonomy" id="55571"/>
    <lineage>
        <taxon>Eukaryota</taxon>
        <taxon>Viridiplantae</taxon>
        <taxon>Streptophyta</taxon>
        <taxon>Embryophyta</taxon>
        <taxon>Tracheophyta</taxon>
        <taxon>Spermatophyta</taxon>
        <taxon>Magnoliopsida</taxon>
        <taxon>Liliopsida</taxon>
        <taxon>Dioscoreales</taxon>
        <taxon>Dioscoreaceae</taxon>
        <taxon>Dioscorea</taxon>
    </lineage>
</organism>
<proteinExistence type="predicted"/>
<dbReference type="EMBL" id="CM037011">
    <property type="protein sequence ID" value="KAH7692926.1"/>
    <property type="molecule type" value="Genomic_DNA"/>
</dbReference>
<gene>
    <name evidence="1" type="ORF">IHE45_01G098000</name>
</gene>